<dbReference type="Pfam" id="PF13765">
    <property type="entry name" value="PRY"/>
    <property type="match status" value="1"/>
</dbReference>
<dbReference type="PROSITE" id="PS50119">
    <property type="entry name" value="ZF_BBOX"/>
    <property type="match status" value="1"/>
</dbReference>
<keyword evidence="2" id="KW-0479">Metal-binding</keyword>
<dbReference type="OrthoDB" id="426657at2759"/>
<evidence type="ECO:0000313" key="14">
    <source>
        <dbReference type="Ensembl" id="ENSLLEP00000027855.1"/>
    </source>
</evidence>
<feature type="chain" id="PRO_5034375098" evidence="10">
    <location>
        <begin position="17"/>
        <end position="487"/>
    </location>
</feature>
<name>A0A8C5PTS1_9ANUR</name>
<dbReference type="InterPro" id="IPR001870">
    <property type="entry name" value="B30.2/SPRY"/>
</dbReference>
<evidence type="ECO:0000313" key="15">
    <source>
        <dbReference type="Proteomes" id="UP000694569"/>
    </source>
</evidence>
<dbReference type="InterPro" id="IPR003877">
    <property type="entry name" value="SPRY_dom"/>
</dbReference>
<evidence type="ECO:0000256" key="5">
    <source>
        <dbReference type="ARBA" id="ARBA00022833"/>
    </source>
</evidence>
<dbReference type="PANTHER" id="PTHR25465:SF41">
    <property type="entry name" value="E3 UBIQUITIN-PROTEIN LIGASE RNF135"/>
    <property type="match status" value="1"/>
</dbReference>
<evidence type="ECO:0000256" key="6">
    <source>
        <dbReference type="ARBA" id="ARBA00022859"/>
    </source>
</evidence>
<reference evidence="14" key="1">
    <citation type="submission" date="2025-08" db="UniProtKB">
        <authorList>
            <consortium name="Ensembl"/>
        </authorList>
    </citation>
    <scope>IDENTIFICATION</scope>
</reference>
<dbReference type="SMART" id="SM00589">
    <property type="entry name" value="PRY"/>
    <property type="match status" value="1"/>
</dbReference>
<dbReference type="InterPro" id="IPR001841">
    <property type="entry name" value="Znf_RING"/>
</dbReference>
<evidence type="ECO:0000256" key="10">
    <source>
        <dbReference type="SAM" id="SignalP"/>
    </source>
</evidence>
<evidence type="ECO:0000259" key="12">
    <source>
        <dbReference type="PROSITE" id="PS50119"/>
    </source>
</evidence>
<reference evidence="14" key="2">
    <citation type="submission" date="2025-09" db="UniProtKB">
        <authorList>
            <consortium name="Ensembl"/>
        </authorList>
    </citation>
    <scope>IDENTIFICATION</scope>
</reference>
<dbReference type="InterPro" id="IPR003879">
    <property type="entry name" value="Butyrophylin_SPRY"/>
</dbReference>
<dbReference type="CDD" id="cd19769">
    <property type="entry name" value="Bbox2_TRIM16-like"/>
    <property type="match status" value="1"/>
</dbReference>
<evidence type="ECO:0000256" key="1">
    <source>
        <dbReference type="ARBA" id="ARBA00022588"/>
    </source>
</evidence>
<organism evidence="14 15">
    <name type="scientific">Leptobrachium leishanense</name>
    <name type="common">Leishan spiny toad</name>
    <dbReference type="NCBI Taxonomy" id="445787"/>
    <lineage>
        <taxon>Eukaryota</taxon>
        <taxon>Metazoa</taxon>
        <taxon>Chordata</taxon>
        <taxon>Craniata</taxon>
        <taxon>Vertebrata</taxon>
        <taxon>Euteleostomi</taxon>
        <taxon>Amphibia</taxon>
        <taxon>Batrachia</taxon>
        <taxon>Anura</taxon>
        <taxon>Pelobatoidea</taxon>
        <taxon>Megophryidae</taxon>
        <taxon>Leptobrachium</taxon>
    </lineage>
</organism>
<evidence type="ECO:0000256" key="4">
    <source>
        <dbReference type="ARBA" id="ARBA00022786"/>
    </source>
</evidence>
<feature type="domain" description="B box-type" evidence="12">
    <location>
        <begin position="73"/>
        <end position="114"/>
    </location>
</feature>
<keyword evidence="10" id="KW-0732">Signal</keyword>
<dbReference type="InterPro" id="IPR013083">
    <property type="entry name" value="Znf_RING/FYVE/PHD"/>
</dbReference>
<dbReference type="SMART" id="SM00502">
    <property type="entry name" value="BBC"/>
    <property type="match status" value="1"/>
</dbReference>
<keyword evidence="7 9" id="KW-0175">Coiled coil</keyword>
<dbReference type="SMART" id="SM00336">
    <property type="entry name" value="BBOX"/>
    <property type="match status" value="1"/>
</dbReference>
<dbReference type="CDD" id="cd12891">
    <property type="entry name" value="SPRY_PRY_C-I_2"/>
    <property type="match status" value="1"/>
</dbReference>
<evidence type="ECO:0000256" key="7">
    <source>
        <dbReference type="ARBA" id="ARBA00023054"/>
    </source>
</evidence>
<dbReference type="Pfam" id="PF00622">
    <property type="entry name" value="SPRY"/>
    <property type="match status" value="1"/>
</dbReference>
<dbReference type="Gene3D" id="2.60.120.920">
    <property type="match status" value="1"/>
</dbReference>
<dbReference type="AlphaFoldDB" id="A0A8C5PTS1"/>
<keyword evidence="4" id="KW-0833">Ubl conjugation pathway</keyword>
<dbReference type="GO" id="GO:0045087">
    <property type="term" value="P:innate immune response"/>
    <property type="evidence" value="ECO:0007669"/>
    <property type="project" value="UniProtKB-KW"/>
</dbReference>
<keyword evidence="5" id="KW-0862">Zinc</keyword>
<dbReference type="PANTHER" id="PTHR25465">
    <property type="entry name" value="B-BOX DOMAIN CONTAINING"/>
    <property type="match status" value="1"/>
</dbReference>
<dbReference type="SUPFAM" id="SSF49899">
    <property type="entry name" value="Concanavalin A-like lectins/glucanases"/>
    <property type="match status" value="1"/>
</dbReference>
<dbReference type="InterPro" id="IPR027370">
    <property type="entry name" value="Znf-RING_euk"/>
</dbReference>
<dbReference type="Pfam" id="PF13445">
    <property type="entry name" value="zf-RING_UBOX"/>
    <property type="match status" value="1"/>
</dbReference>
<accession>A0A8C5PTS1</accession>
<dbReference type="PRINTS" id="PR01407">
    <property type="entry name" value="BUTYPHLNCDUF"/>
</dbReference>
<dbReference type="InterPro" id="IPR013320">
    <property type="entry name" value="ConA-like_dom_sf"/>
</dbReference>
<keyword evidence="6" id="KW-0391">Immunity</keyword>
<dbReference type="InterPro" id="IPR003649">
    <property type="entry name" value="Bbox_C"/>
</dbReference>
<dbReference type="Pfam" id="PF00643">
    <property type="entry name" value="zf-B_box"/>
    <property type="match status" value="1"/>
</dbReference>
<proteinExistence type="predicted"/>
<feature type="domain" description="RING-type" evidence="11">
    <location>
        <begin position="13"/>
        <end position="55"/>
    </location>
</feature>
<protein>
    <submittedName>
        <fullName evidence="14">Uncharacterized protein</fullName>
    </submittedName>
</protein>
<evidence type="ECO:0000256" key="2">
    <source>
        <dbReference type="ARBA" id="ARBA00022723"/>
    </source>
</evidence>
<feature type="coiled-coil region" evidence="9">
    <location>
        <begin position="111"/>
        <end position="156"/>
    </location>
</feature>
<evidence type="ECO:0000256" key="3">
    <source>
        <dbReference type="ARBA" id="ARBA00022771"/>
    </source>
</evidence>
<dbReference type="PROSITE" id="PS50089">
    <property type="entry name" value="ZF_RING_2"/>
    <property type="match status" value="1"/>
</dbReference>
<dbReference type="SMART" id="SM00184">
    <property type="entry name" value="RING"/>
    <property type="match status" value="1"/>
</dbReference>
<evidence type="ECO:0000259" key="13">
    <source>
        <dbReference type="PROSITE" id="PS50188"/>
    </source>
</evidence>
<feature type="domain" description="B30.2/SPRY" evidence="13">
    <location>
        <begin position="265"/>
        <end position="465"/>
    </location>
</feature>
<evidence type="ECO:0000256" key="8">
    <source>
        <dbReference type="PROSITE-ProRule" id="PRU00024"/>
    </source>
</evidence>
<keyword evidence="1" id="KW-0399">Innate immunity</keyword>
<dbReference type="Ensembl" id="ENSLLET00000028942.1">
    <property type="protein sequence ID" value="ENSLLEP00000027855.1"/>
    <property type="gene ID" value="ENSLLEG00000017478.1"/>
</dbReference>
<dbReference type="GO" id="GO:0008270">
    <property type="term" value="F:zinc ion binding"/>
    <property type="evidence" value="ECO:0007669"/>
    <property type="project" value="UniProtKB-KW"/>
</dbReference>
<dbReference type="SUPFAM" id="SSF57850">
    <property type="entry name" value="RING/U-box"/>
    <property type="match status" value="1"/>
</dbReference>
<dbReference type="InterPro" id="IPR006574">
    <property type="entry name" value="PRY"/>
</dbReference>
<sequence>MAAALFTLYEVTCAICLNIYTDPVTLPCGHSFCRTCFGAVLDAQGMSGYSCPECREIFRSAEKRIVIPCANSEHNRKCSVHKKVLEYYCCEDAACICVSCRLDGEHRGHQVETLNETSEKKKEKLRNILQKLTSQREETEERVQNLEVVKRQVRGKTAGETERVIALIRDIGEQLEDLQKEVLGEIFRQAAQVSLPISDLIQQLEIKKEELTRKMGDIKELCDMTNQLTVLQEQESNRADYCDAEDTERHDIKVHDVENLDVGLIAETLHSGLARIVTKVTRQPYMLLDVNTAGDGVSVSEDLKTVSLSEIFQSCPETPERFLWNQVLSSNSFSTGRHYWEVEGSESGGWVVGMTYPSIKRKGVESWIGDNYKSWCLENCDNLYSVKHDSKEIPLPLSPSCHRFGIFLDYEAGRLSFYELEKTQHCAASQRYCPRMSLYGSVSQTSPQDPQPGQILQITLRKSRLNPAITEQQIISPVLCFRYLQTW</sequence>
<dbReference type="InterPro" id="IPR043136">
    <property type="entry name" value="B30.2/SPRY_sf"/>
</dbReference>
<dbReference type="InterPro" id="IPR051051">
    <property type="entry name" value="E3_ubiq-ligase_TRIM/RNF"/>
</dbReference>
<dbReference type="PROSITE" id="PS50188">
    <property type="entry name" value="B302_SPRY"/>
    <property type="match status" value="1"/>
</dbReference>
<keyword evidence="15" id="KW-1185">Reference proteome</keyword>
<dbReference type="GO" id="GO:0005737">
    <property type="term" value="C:cytoplasm"/>
    <property type="evidence" value="ECO:0007669"/>
    <property type="project" value="UniProtKB-ARBA"/>
</dbReference>
<feature type="signal peptide" evidence="10">
    <location>
        <begin position="1"/>
        <end position="16"/>
    </location>
</feature>
<dbReference type="Proteomes" id="UP000694569">
    <property type="component" value="Unplaced"/>
</dbReference>
<dbReference type="Gene3D" id="3.30.40.10">
    <property type="entry name" value="Zinc/RING finger domain, C3HC4 (zinc finger)"/>
    <property type="match status" value="1"/>
</dbReference>
<evidence type="ECO:0000256" key="9">
    <source>
        <dbReference type="SAM" id="Coils"/>
    </source>
</evidence>
<dbReference type="GeneTree" id="ENSGT01030000234583"/>
<dbReference type="Gene3D" id="3.30.160.60">
    <property type="entry name" value="Classic Zinc Finger"/>
    <property type="match status" value="1"/>
</dbReference>
<keyword evidence="3 8" id="KW-0863">Zinc-finger</keyword>
<dbReference type="SUPFAM" id="SSF57845">
    <property type="entry name" value="B-box zinc-binding domain"/>
    <property type="match status" value="1"/>
</dbReference>
<dbReference type="SMART" id="SM00449">
    <property type="entry name" value="SPRY"/>
    <property type="match status" value="1"/>
</dbReference>
<evidence type="ECO:0000259" key="11">
    <source>
        <dbReference type="PROSITE" id="PS50089"/>
    </source>
</evidence>
<dbReference type="InterPro" id="IPR000315">
    <property type="entry name" value="Znf_B-box"/>
</dbReference>